<gene>
    <name evidence="1" type="ORF">SAMN05421578_10591</name>
</gene>
<name>A0ABY1JXS8_9BACL</name>
<accession>A0ABY1JXS8</accession>
<evidence type="ECO:0000313" key="1">
    <source>
        <dbReference type="EMBL" id="SIQ92845.1"/>
    </source>
</evidence>
<dbReference type="Proteomes" id="UP000186666">
    <property type="component" value="Unassembled WGS sequence"/>
</dbReference>
<keyword evidence="2" id="KW-1185">Reference proteome</keyword>
<dbReference type="EMBL" id="FTNK01000005">
    <property type="protein sequence ID" value="SIQ92845.1"/>
    <property type="molecule type" value="Genomic_DNA"/>
</dbReference>
<comment type="caution">
    <text evidence="1">The sequence shown here is derived from an EMBL/GenBank/DDBJ whole genome shotgun (WGS) entry which is preliminary data.</text>
</comment>
<protein>
    <submittedName>
        <fullName evidence="1">Uncharacterized protein</fullName>
    </submittedName>
</protein>
<proteinExistence type="predicted"/>
<organism evidence="1 2">
    <name type="scientific">Paenibacillus macquariensis</name>
    <dbReference type="NCBI Taxonomy" id="948756"/>
    <lineage>
        <taxon>Bacteria</taxon>
        <taxon>Bacillati</taxon>
        <taxon>Bacillota</taxon>
        <taxon>Bacilli</taxon>
        <taxon>Bacillales</taxon>
        <taxon>Paenibacillaceae</taxon>
        <taxon>Paenibacillus</taxon>
    </lineage>
</organism>
<evidence type="ECO:0000313" key="2">
    <source>
        <dbReference type="Proteomes" id="UP000186666"/>
    </source>
</evidence>
<reference evidence="1 2" key="1">
    <citation type="submission" date="2017-01" db="EMBL/GenBank/DDBJ databases">
        <authorList>
            <person name="Varghese N."/>
            <person name="Submissions S."/>
        </authorList>
    </citation>
    <scope>NUCLEOTIDE SEQUENCE [LARGE SCALE GENOMIC DNA]</scope>
    <source>
        <strain evidence="1 2">ATCC 23464</strain>
    </source>
</reference>
<sequence>MPNPPIPTQIKQEIILATRNDDIKDWSTRVIESAETQYRALEREGKAWELEKAMLY</sequence>
<dbReference type="RefSeq" id="WP_156510145.1">
    <property type="nucleotide sequence ID" value="NZ_FTNK01000005.1"/>
</dbReference>